<reference evidence="1" key="1">
    <citation type="submission" date="2020-10" db="EMBL/GenBank/DDBJ databases">
        <title>Fervidococcus fontis strain 3639Fd - the first crenarchaeon capable of growth on lipids.</title>
        <authorList>
            <person name="Kochetkova T.V."/>
            <person name="Elcheninov A.G."/>
            <person name="Toschakov S.V."/>
            <person name="Kublanov I.V."/>
        </authorList>
    </citation>
    <scope>NUCLEOTIDE SEQUENCE</scope>
    <source>
        <strain evidence="1">3639Fd</strain>
    </source>
</reference>
<protein>
    <submittedName>
        <fullName evidence="1">MoaD/ThiS family protein</fullName>
    </submittedName>
</protein>
<comment type="caution">
    <text evidence="1">The sequence shown here is derived from an EMBL/GenBank/DDBJ whole genome shotgun (WGS) entry which is preliminary data.</text>
</comment>
<dbReference type="EMBL" id="JADEZV010000001">
    <property type="protein sequence ID" value="MBE9390855.1"/>
    <property type="molecule type" value="Genomic_DNA"/>
</dbReference>
<dbReference type="InterPro" id="IPR016155">
    <property type="entry name" value="Mopterin_synth/thiamin_S_b"/>
</dbReference>
<accession>A0A843A834</accession>
<dbReference type="Gene3D" id="3.10.20.30">
    <property type="match status" value="1"/>
</dbReference>
<dbReference type="Proteomes" id="UP000652307">
    <property type="component" value="Unassembled WGS sequence"/>
</dbReference>
<dbReference type="InterPro" id="IPR012675">
    <property type="entry name" value="Beta-grasp_dom_sf"/>
</dbReference>
<gene>
    <name evidence="1" type="ORF">IOK49_01990</name>
</gene>
<dbReference type="Pfam" id="PF02597">
    <property type="entry name" value="ThiS"/>
    <property type="match status" value="1"/>
</dbReference>
<dbReference type="InterPro" id="IPR003749">
    <property type="entry name" value="ThiS/MoaD-like"/>
</dbReference>
<dbReference type="AlphaFoldDB" id="A0A843A834"/>
<evidence type="ECO:0000313" key="2">
    <source>
        <dbReference type="Proteomes" id="UP000652307"/>
    </source>
</evidence>
<sequence>MKIRIRTFGLVKDLTGWDEKEEEVEDDLSVGELMRRIEFYYMKGARSEGLIVLVNGKRAPENQALKEGDEVAIIPPPSGG</sequence>
<evidence type="ECO:0000313" key="1">
    <source>
        <dbReference type="EMBL" id="MBE9390855.1"/>
    </source>
</evidence>
<dbReference type="RefSeq" id="WP_193803425.1">
    <property type="nucleotide sequence ID" value="NZ_JADEZV010000001.1"/>
</dbReference>
<proteinExistence type="predicted"/>
<organism evidence="1 2">
    <name type="scientific">Fervidicoccus fontis</name>
    <dbReference type="NCBI Taxonomy" id="683846"/>
    <lineage>
        <taxon>Archaea</taxon>
        <taxon>Thermoproteota</taxon>
        <taxon>Thermoprotei</taxon>
        <taxon>Fervidicoccales</taxon>
        <taxon>Fervidicoccaceae</taxon>
        <taxon>Fervidicoccus</taxon>
    </lineage>
</organism>
<name>A0A843A834_9CREN</name>
<dbReference type="SUPFAM" id="SSF54285">
    <property type="entry name" value="MoaD/ThiS"/>
    <property type="match status" value="1"/>
</dbReference>